<dbReference type="RefSeq" id="WP_311709911.1">
    <property type="nucleotide sequence ID" value="NZ_JAVRFB010000007.1"/>
</dbReference>
<sequence length="162" mass="17953">MGGIELTFPTEHSDYPPEYCEVAVSGDSVPLVTYLGLRYLRRPLLARGELRVDWDPADLSRNVYLPGRQGRALRLQVKGRPYTYVQTGGKRSHELARPGASVRMRRSSWNNPQTLSGTCSGAPDALDISLAVVLEAVYTRNLSMPGALVSMPGRFLNRCNFL</sequence>
<accession>A0ABU2QGA1</accession>
<gene>
    <name evidence="1" type="ORF">RM528_11675</name>
</gene>
<name>A0ABU2QGA1_9ACTN</name>
<comment type="caution">
    <text evidence="1">The sequence shown here is derived from an EMBL/GenBank/DDBJ whole genome shotgun (WGS) entry which is preliminary data.</text>
</comment>
<protein>
    <submittedName>
        <fullName evidence="1">Uncharacterized protein</fullName>
    </submittedName>
</protein>
<dbReference type="EMBL" id="JAVRFB010000007">
    <property type="protein sequence ID" value="MDT0402515.1"/>
    <property type="molecule type" value="Genomic_DNA"/>
</dbReference>
<proteinExistence type="predicted"/>
<reference evidence="2" key="1">
    <citation type="submission" date="2023-07" db="EMBL/GenBank/DDBJ databases">
        <title>30 novel species of actinomycetes from the DSMZ collection.</title>
        <authorList>
            <person name="Nouioui I."/>
        </authorList>
    </citation>
    <scope>NUCLEOTIDE SEQUENCE [LARGE SCALE GENOMIC DNA]</scope>
    <source>
        <strain evidence="2">DSM 41635</strain>
    </source>
</reference>
<dbReference type="Proteomes" id="UP001180503">
    <property type="component" value="Unassembled WGS sequence"/>
</dbReference>
<evidence type="ECO:0000313" key="2">
    <source>
        <dbReference type="Proteomes" id="UP001180503"/>
    </source>
</evidence>
<organism evidence="1 2">
    <name type="scientific">Streptomyces edwardsiae</name>
    <dbReference type="NCBI Taxonomy" id="3075527"/>
    <lineage>
        <taxon>Bacteria</taxon>
        <taxon>Bacillati</taxon>
        <taxon>Actinomycetota</taxon>
        <taxon>Actinomycetes</taxon>
        <taxon>Kitasatosporales</taxon>
        <taxon>Streptomycetaceae</taxon>
        <taxon>Streptomyces</taxon>
    </lineage>
</organism>
<evidence type="ECO:0000313" key="1">
    <source>
        <dbReference type="EMBL" id="MDT0402515.1"/>
    </source>
</evidence>